<protein>
    <submittedName>
        <fullName evidence="1">Uncharacterized protein</fullName>
    </submittedName>
</protein>
<gene>
    <name evidence="1" type="ORF">Syun_006531</name>
</gene>
<comment type="caution">
    <text evidence="1">The sequence shown here is derived from an EMBL/GenBank/DDBJ whole genome shotgun (WGS) entry which is preliminary data.</text>
</comment>
<dbReference type="AlphaFoldDB" id="A0AAP0KXR9"/>
<dbReference type="Proteomes" id="UP001420932">
    <property type="component" value="Unassembled WGS sequence"/>
</dbReference>
<dbReference type="EMBL" id="JBBNAF010000003">
    <property type="protein sequence ID" value="KAK9160190.1"/>
    <property type="molecule type" value="Genomic_DNA"/>
</dbReference>
<name>A0AAP0KXR9_9MAGN</name>
<evidence type="ECO:0000313" key="1">
    <source>
        <dbReference type="EMBL" id="KAK9160190.1"/>
    </source>
</evidence>
<accession>A0AAP0KXR9</accession>
<sequence length="54" mass="6809">MRSRPCEWTNLANYRRNHNIEAENEIQILRVDELANYRNVREEEWRSRNHGRRR</sequence>
<evidence type="ECO:0000313" key="2">
    <source>
        <dbReference type="Proteomes" id="UP001420932"/>
    </source>
</evidence>
<proteinExistence type="predicted"/>
<organism evidence="1 2">
    <name type="scientific">Stephania yunnanensis</name>
    <dbReference type="NCBI Taxonomy" id="152371"/>
    <lineage>
        <taxon>Eukaryota</taxon>
        <taxon>Viridiplantae</taxon>
        <taxon>Streptophyta</taxon>
        <taxon>Embryophyta</taxon>
        <taxon>Tracheophyta</taxon>
        <taxon>Spermatophyta</taxon>
        <taxon>Magnoliopsida</taxon>
        <taxon>Ranunculales</taxon>
        <taxon>Menispermaceae</taxon>
        <taxon>Menispermoideae</taxon>
        <taxon>Cissampelideae</taxon>
        <taxon>Stephania</taxon>
    </lineage>
</organism>
<keyword evidence="2" id="KW-1185">Reference proteome</keyword>
<reference evidence="1 2" key="1">
    <citation type="submission" date="2024-01" db="EMBL/GenBank/DDBJ databases">
        <title>Genome assemblies of Stephania.</title>
        <authorList>
            <person name="Yang L."/>
        </authorList>
    </citation>
    <scope>NUCLEOTIDE SEQUENCE [LARGE SCALE GENOMIC DNA]</scope>
    <source>
        <strain evidence="1">YNDBR</strain>
        <tissue evidence="1">Leaf</tissue>
    </source>
</reference>